<evidence type="ECO:0000313" key="6">
    <source>
        <dbReference type="Proteomes" id="UP000230214"/>
    </source>
</evidence>
<evidence type="ECO:0000256" key="4">
    <source>
        <dbReference type="RuleBase" id="RU000535"/>
    </source>
</evidence>
<dbReference type="HAMAP" id="MF_00580">
    <property type="entry name" value="CH10"/>
    <property type="match status" value="1"/>
</dbReference>
<dbReference type="GO" id="GO:0005737">
    <property type="term" value="C:cytoplasm"/>
    <property type="evidence" value="ECO:0007669"/>
    <property type="project" value="UniProtKB-SubCell"/>
</dbReference>
<comment type="function">
    <text evidence="3 4">Together with the chaperonin GroEL, plays an essential role in assisting protein folding. The GroEL-GroES system forms a nano-cage that allows encapsulation of the non-native substrate proteins and provides a physical environment optimized to promote and accelerate protein folding. GroES binds to the apical surface of the GroEL ring, thereby capping the opening of the GroEL channel.</text>
</comment>
<dbReference type="Pfam" id="PF00166">
    <property type="entry name" value="Cpn10"/>
    <property type="match status" value="1"/>
</dbReference>
<dbReference type="NCBIfam" id="NF001531">
    <property type="entry name" value="PRK00364.2-2"/>
    <property type="match status" value="1"/>
</dbReference>
<dbReference type="SMART" id="SM00883">
    <property type="entry name" value="Cpn10"/>
    <property type="match status" value="1"/>
</dbReference>
<dbReference type="Proteomes" id="UP000230214">
    <property type="component" value="Unassembled WGS sequence"/>
</dbReference>
<protein>
    <recommendedName>
        <fullName evidence="3">Co-chaperonin GroES</fullName>
    </recommendedName>
    <alternativeName>
        <fullName evidence="3">10 kDa chaperonin</fullName>
    </alternativeName>
    <alternativeName>
        <fullName evidence="3">Chaperonin-10</fullName>
        <shortName evidence="3">Cpn10</shortName>
    </alternativeName>
</protein>
<gene>
    <name evidence="3" type="primary">groES</name>
    <name evidence="3" type="synonym">groS</name>
    <name evidence="5" type="ORF">COV24_02905</name>
</gene>
<comment type="subunit">
    <text evidence="3">Heptamer of 7 subunits arranged in a ring. Interacts with the chaperonin GroEL.</text>
</comment>
<evidence type="ECO:0000313" key="5">
    <source>
        <dbReference type="EMBL" id="PIR43370.1"/>
    </source>
</evidence>
<organism evidence="5 6">
    <name type="scientific">candidate division WWE3 bacterium CG10_big_fil_rev_8_21_14_0_10_32_10</name>
    <dbReference type="NCBI Taxonomy" id="1975090"/>
    <lineage>
        <taxon>Bacteria</taxon>
        <taxon>Katanobacteria</taxon>
    </lineage>
</organism>
<keyword evidence="2 3" id="KW-0143">Chaperone</keyword>
<dbReference type="GO" id="GO:0044183">
    <property type="term" value="F:protein folding chaperone"/>
    <property type="evidence" value="ECO:0007669"/>
    <property type="project" value="InterPro"/>
</dbReference>
<dbReference type="InterPro" id="IPR037124">
    <property type="entry name" value="Chaperonin_GroES_sf"/>
</dbReference>
<dbReference type="GO" id="GO:0051087">
    <property type="term" value="F:protein-folding chaperone binding"/>
    <property type="evidence" value="ECO:0007669"/>
    <property type="project" value="TreeGrafter"/>
</dbReference>
<evidence type="ECO:0000256" key="1">
    <source>
        <dbReference type="ARBA" id="ARBA00006975"/>
    </source>
</evidence>
<dbReference type="GO" id="GO:0051082">
    <property type="term" value="F:unfolded protein binding"/>
    <property type="evidence" value="ECO:0007669"/>
    <property type="project" value="TreeGrafter"/>
</dbReference>
<reference evidence="5 6" key="1">
    <citation type="submission" date="2017-09" db="EMBL/GenBank/DDBJ databases">
        <title>Depth-based differentiation of microbial function through sediment-hosted aquifers and enrichment of novel symbionts in the deep terrestrial subsurface.</title>
        <authorList>
            <person name="Probst A.J."/>
            <person name="Ladd B."/>
            <person name="Jarett J.K."/>
            <person name="Geller-Mcgrath D.E."/>
            <person name="Sieber C.M."/>
            <person name="Emerson J.B."/>
            <person name="Anantharaman K."/>
            <person name="Thomas B.C."/>
            <person name="Malmstrom R."/>
            <person name="Stieglmeier M."/>
            <person name="Klingl A."/>
            <person name="Woyke T."/>
            <person name="Ryan C.M."/>
            <person name="Banfield J.F."/>
        </authorList>
    </citation>
    <scope>NUCLEOTIDE SEQUENCE [LARGE SCALE GENOMIC DNA]</scope>
    <source>
        <strain evidence="5">CG10_big_fil_rev_8_21_14_0_10_32_10</strain>
    </source>
</reference>
<dbReference type="GO" id="GO:0005524">
    <property type="term" value="F:ATP binding"/>
    <property type="evidence" value="ECO:0007669"/>
    <property type="project" value="InterPro"/>
</dbReference>
<evidence type="ECO:0000256" key="2">
    <source>
        <dbReference type="ARBA" id="ARBA00023186"/>
    </source>
</evidence>
<dbReference type="AlphaFoldDB" id="A0A2H0RA60"/>
<comment type="subcellular location">
    <subcellularLocation>
        <location evidence="3">Cytoplasm</location>
    </subcellularLocation>
</comment>
<dbReference type="EMBL" id="PCXU01000025">
    <property type="protein sequence ID" value="PIR43370.1"/>
    <property type="molecule type" value="Genomic_DNA"/>
</dbReference>
<dbReference type="PRINTS" id="PR00297">
    <property type="entry name" value="CHAPERONIN10"/>
</dbReference>
<dbReference type="GO" id="GO:0046872">
    <property type="term" value="F:metal ion binding"/>
    <property type="evidence" value="ECO:0007669"/>
    <property type="project" value="TreeGrafter"/>
</dbReference>
<accession>A0A2H0RA60</accession>
<name>A0A2H0RA60_UNCKA</name>
<dbReference type="CDD" id="cd00320">
    <property type="entry name" value="cpn10"/>
    <property type="match status" value="1"/>
</dbReference>
<dbReference type="Gene3D" id="2.30.33.40">
    <property type="entry name" value="GroES chaperonin"/>
    <property type="match status" value="1"/>
</dbReference>
<dbReference type="InterPro" id="IPR011032">
    <property type="entry name" value="GroES-like_sf"/>
</dbReference>
<evidence type="ECO:0000256" key="3">
    <source>
        <dbReference type="HAMAP-Rule" id="MF_00580"/>
    </source>
</evidence>
<comment type="similarity">
    <text evidence="1 3 4">Belongs to the GroES chaperonin family.</text>
</comment>
<dbReference type="NCBIfam" id="NF001533">
    <property type="entry name" value="PRK00364.2-4"/>
    <property type="match status" value="1"/>
</dbReference>
<dbReference type="InterPro" id="IPR020818">
    <property type="entry name" value="Chaperonin_GroES"/>
</dbReference>
<proteinExistence type="inferred from homology"/>
<dbReference type="SUPFAM" id="SSF50129">
    <property type="entry name" value="GroES-like"/>
    <property type="match status" value="1"/>
</dbReference>
<dbReference type="PANTHER" id="PTHR10772:SF58">
    <property type="entry name" value="CO-CHAPERONIN GROES"/>
    <property type="match status" value="1"/>
</dbReference>
<dbReference type="PANTHER" id="PTHR10772">
    <property type="entry name" value="10 KDA HEAT SHOCK PROTEIN"/>
    <property type="match status" value="1"/>
</dbReference>
<comment type="caution">
    <text evidence="5">The sequence shown here is derived from an EMBL/GenBank/DDBJ whole genome shotgun (WGS) entry which is preliminary data.</text>
</comment>
<sequence length="95" mass="10514">MKIKPILDHILIEPLAENEKTSSGIYIPESAKEKPQKGKVIEVGPGKFEHGNLIKPGVKKGDVVIFKKWGGEEITVEGKDLKLVKEEDILAIVKE</sequence>
<keyword evidence="3" id="KW-0963">Cytoplasm</keyword>
<dbReference type="FunFam" id="2.30.33.40:FF:000001">
    <property type="entry name" value="10 kDa chaperonin"/>
    <property type="match status" value="1"/>
</dbReference>